<proteinExistence type="predicted"/>
<feature type="domain" description="HTH lacI-type" evidence="4">
    <location>
        <begin position="5"/>
        <end position="59"/>
    </location>
</feature>
<dbReference type="Gene3D" id="1.10.260.40">
    <property type="entry name" value="lambda repressor-like DNA-binding domains"/>
    <property type="match status" value="1"/>
</dbReference>
<accession>A0A859FGQ3</accession>
<dbReference type="Pfam" id="PF13377">
    <property type="entry name" value="Peripla_BP_3"/>
    <property type="match status" value="1"/>
</dbReference>
<dbReference type="PANTHER" id="PTHR30146:SF24">
    <property type="entry name" value="XYLOSE OPERON REGULATORY PROTEIN"/>
    <property type="match status" value="1"/>
</dbReference>
<evidence type="ECO:0000256" key="1">
    <source>
        <dbReference type="ARBA" id="ARBA00023015"/>
    </source>
</evidence>
<dbReference type="AlphaFoldDB" id="A0A859FGQ3"/>
<dbReference type="SMART" id="SM00354">
    <property type="entry name" value="HTH_LACI"/>
    <property type="match status" value="1"/>
</dbReference>
<dbReference type="SUPFAM" id="SSF53822">
    <property type="entry name" value="Periplasmic binding protein-like I"/>
    <property type="match status" value="1"/>
</dbReference>
<evidence type="ECO:0000256" key="3">
    <source>
        <dbReference type="ARBA" id="ARBA00023163"/>
    </source>
</evidence>
<dbReference type="InterPro" id="IPR028082">
    <property type="entry name" value="Peripla_BP_I"/>
</dbReference>
<evidence type="ECO:0000313" key="6">
    <source>
        <dbReference type="Proteomes" id="UP000318138"/>
    </source>
</evidence>
<dbReference type="Proteomes" id="UP000318138">
    <property type="component" value="Chromosome"/>
</dbReference>
<keyword evidence="1" id="KW-0805">Transcription regulation</keyword>
<keyword evidence="2 5" id="KW-0238">DNA-binding</keyword>
<name>A0A859FGQ3_9BACI</name>
<evidence type="ECO:0000313" key="5">
    <source>
        <dbReference type="EMBL" id="QKS72543.1"/>
    </source>
</evidence>
<protein>
    <submittedName>
        <fullName evidence="5">LacI family DNA-binding transcriptional regulator</fullName>
    </submittedName>
</protein>
<dbReference type="CDD" id="cd06267">
    <property type="entry name" value="PBP1_LacI_sugar_binding-like"/>
    <property type="match status" value="1"/>
</dbReference>
<dbReference type="GO" id="GO:0003700">
    <property type="term" value="F:DNA-binding transcription factor activity"/>
    <property type="evidence" value="ECO:0007669"/>
    <property type="project" value="TreeGrafter"/>
</dbReference>
<dbReference type="KEGG" id="psua:FLK61_38655"/>
<evidence type="ECO:0000256" key="2">
    <source>
        <dbReference type="ARBA" id="ARBA00023125"/>
    </source>
</evidence>
<evidence type="ECO:0000259" key="4">
    <source>
        <dbReference type="PROSITE" id="PS50932"/>
    </source>
</evidence>
<dbReference type="PROSITE" id="PS50932">
    <property type="entry name" value="HTH_LACI_2"/>
    <property type="match status" value="1"/>
</dbReference>
<dbReference type="EMBL" id="CP041372">
    <property type="protein sequence ID" value="QKS72543.1"/>
    <property type="molecule type" value="Genomic_DNA"/>
</dbReference>
<keyword evidence="6" id="KW-1185">Reference proteome</keyword>
<reference evidence="6" key="1">
    <citation type="submission" date="2019-07" db="EMBL/GenBank/DDBJ databases">
        <title>Bacillus alkalisoli sp. nov. isolated from saline soil.</title>
        <authorList>
            <person name="Sun J.-Q."/>
            <person name="Xu L."/>
        </authorList>
    </citation>
    <scope>NUCLEOTIDE SEQUENCE [LARGE SCALE GENOMIC DNA]</scope>
    <source>
        <strain evidence="6">M4U3P1</strain>
    </source>
</reference>
<dbReference type="InterPro" id="IPR000843">
    <property type="entry name" value="HTH_LacI"/>
</dbReference>
<organism evidence="5 6">
    <name type="scientific">Paenalkalicoccus suaedae</name>
    <dbReference type="NCBI Taxonomy" id="2592382"/>
    <lineage>
        <taxon>Bacteria</taxon>
        <taxon>Bacillati</taxon>
        <taxon>Bacillota</taxon>
        <taxon>Bacilli</taxon>
        <taxon>Bacillales</taxon>
        <taxon>Bacillaceae</taxon>
        <taxon>Paenalkalicoccus</taxon>
    </lineage>
</organism>
<keyword evidence="3" id="KW-0804">Transcription</keyword>
<dbReference type="CDD" id="cd01392">
    <property type="entry name" value="HTH_LacI"/>
    <property type="match status" value="1"/>
</dbReference>
<gene>
    <name evidence="5" type="ORF">FLK61_38655</name>
</gene>
<dbReference type="InterPro" id="IPR046335">
    <property type="entry name" value="LacI/GalR-like_sensor"/>
</dbReference>
<dbReference type="InterPro" id="IPR010982">
    <property type="entry name" value="Lambda_DNA-bd_dom_sf"/>
</dbReference>
<dbReference type="SUPFAM" id="SSF47413">
    <property type="entry name" value="lambda repressor-like DNA-binding domains"/>
    <property type="match status" value="1"/>
</dbReference>
<dbReference type="Pfam" id="PF00356">
    <property type="entry name" value="LacI"/>
    <property type="match status" value="1"/>
</dbReference>
<dbReference type="PROSITE" id="PS00356">
    <property type="entry name" value="HTH_LACI_1"/>
    <property type="match status" value="1"/>
</dbReference>
<sequence length="341" mass="37965">MSKKPTMQDVATHANVSIATVSYVLNGVKKVSDKTKEKVFESIRELNYYPDSSAVSLSRRKSNLIGILIPMLGDSPAAMFKKNIYYNEFVSGIEVISRKNNYDTMISGVAEPEDVKGWVKKRNLDGLIYIGELPENLYEELIQLDVPLVLIDTYAKEAANYNNVRIQDERGGYLATKHLIELGHTKVAFVPTNLQTSPVDLHRMNGYRRALSESGIAFDEDLVFESYDVKFEQPALVNRIVTADPAPTGIVTVSDVLAIGVINELKKLGKSVPDDYSVIGFDDLIISEYITPPLTTVRQDIFTKGRTAAELVIASIEEESHGHNTVVLPVELVERESTRKL</sequence>
<dbReference type="Gene3D" id="3.40.50.2300">
    <property type="match status" value="2"/>
</dbReference>
<dbReference type="GO" id="GO:0000976">
    <property type="term" value="F:transcription cis-regulatory region binding"/>
    <property type="evidence" value="ECO:0007669"/>
    <property type="project" value="TreeGrafter"/>
</dbReference>
<dbReference type="RefSeq" id="WP_176010519.1">
    <property type="nucleotide sequence ID" value="NZ_CP041372.2"/>
</dbReference>
<dbReference type="PANTHER" id="PTHR30146">
    <property type="entry name" value="LACI-RELATED TRANSCRIPTIONAL REPRESSOR"/>
    <property type="match status" value="1"/>
</dbReference>